<gene>
    <name evidence="1" type="ORF">LCGC14_0731990</name>
</gene>
<reference evidence="1" key="1">
    <citation type="journal article" date="2015" name="Nature">
        <title>Complex archaea that bridge the gap between prokaryotes and eukaryotes.</title>
        <authorList>
            <person name="Spang A."/>
            <person name="Saw J.H."/>
            <person name="Jorgensen S.L."/>
            <person name="Zaremba-Niedzwiedzka K."/>
            <person name="Martijn J."/>
            <person name="Lind A.E."/>
            <person name="van Eijk R."/>
            <person name="Schleper C."/>
            <person name="Guy L."/>
            <person name="Ettema T.J."/>
        </authorList>
    </citation>
    <scope>NUCLEOTIDE SEQUENCE</scope>
</reference>
<proteinExistence type="predicted"/>
<evidence type="ECO:0000313" key="1">
    <source>
        <dbReference type="EMBL" id="KKN40563.1"/>
    </source>
</evidence>
<accession>A0A0F9TGH2</accession>
<dbReference type="AlphaFoldDB" id="A0A0F9TGH2"/>
<protein>
    <submittedName>
        <fullName evidence="1">Uncharacterized protein</fullName>
    </submittedName>
</protein>
<organism evidence="1">
    <name type="scientific">marine sediment metagenome</name>
    <dbReference type="NCBI Taxonomy" id="412755"/>
    <lineage>
        <taxon>unclassified sequences</taxon>
        <taxon>metagenomes</taxon>
        <taxon>ecological metagenomes</taxon>
    </lineage>
</organism>
<sequence length="66" mass="7995">MGQADVLKVLEREKRWMSVSEIIMEKEINSKRELINRALKQMFKYNELFRKQVKLRGSIAYIYKSK</sequence>
<comment type="caution">
    <text evidence="1">The sequence shown here is derived from an EMBL/GenBank/DDBJ whole genome shotgun (WGS) entry which is preliminary data.</text>
</comment>
<dbReference type="EMBL" id="LAZR01001697">
    <property type="protein sequence ID" value="KKN40563.1"/>
    <property type="molecule type" value="Genomic_DNA"/>
</dbReference>
<name>A0A0F9TGH2_9ZZZZ</name>